<proteinExistence type="predicted"/>
<gene>
    <name evidence="1" type="ORF">EYZ11_001282</name>
</gene>
<name>A0A4S3JUV7_9EURO</name>
<accession>A0A4S3JUV7</accession>
<comment type="caution">
    <text evidence="1">The sequence shown here is derived from an EMBL/GenBank/DDBJ whole genome shotgun (WGS) entry which is preliminary data.</text>
</comment>
<keyword evidence="2" id="KW-1185">Reference proteome</keyword>
<evidence type="ECO:0000313" key="1">
    <source>
        <dbReference type="EMBL" id="THC99194.1"/>
    </source>
</evidence>
<dbReference type="EMBL" id="SOSA01000023">
    <property type="protein sequence ID" value="THC99194.1"/>
    <property type="molecule type" value="Genomic_DNA"/>
</dbReference>
<dbReference type="VEuPathDB" id="FungiDB:EYZ11_001282"/>
<sequence>MQFPQNEAGEDLVSINKYFVPPWWALSTLPGPILNP</sequence>
<dbReference type="Proteomes" id="UP000308092">
    <property type="component" value="Unassembled WGS sequence"/>
</dbReference>
<evidence type="ECO:0000313" key="2">
    <source>
        <dbReference type="Proteomes" id="UP000308092"/>
    </source>
</evidence>
<reference evidence="1 2" key="1">
    <citation type="submission" date="2019-03" db="EMBL/GenBank/DDBJ databases">
        <title>The genome sequence of a newly discovered highly antifungal drug resistant Aspergillus species, Aspergillus tanneri NIH 1004.</title>
        <authorList>
            <person name="Mounaud S."/>
            <person name="Singh I."/>
            <person name="Joardar V."/>
            <person name="Pakala S."/>
            <person name="Pakala S."/>
            <person name="Venepally P."/>
            <person name="Hoover J."/>
            <person name="Nierman W."/>
            <person name="Chung J."/>
            <person name="Losada L."/>
        </authorList>
    </citation>
    <scope>NUCLEOTIDE SEQUENCE [LARGE SCALE GENOMIC DNA]</scope>
    <source>
        <strain evidence="1 2">NIH1004</strain>
    </source>
</reference>
<dbReference type="AlphaFoldDB" id="A0A4S3JUV7"/>
<protein>
    <submittedName>
        <fullName evidence="1">Uncharacterized protein</fullName>
    </submittedName>
</protein>
<organism evidence="1 2">
    <name type="scientific">Aspergillus tanneri</name>
    <dbReference type="NCBI Taxonomy" id="1220188"/>
    <lineage>
        <taxon>Eukaryota</taxon>
        <taxon>Fungi</taxon>
        <taxon>Dikarya</taxon>
        <taxon>Ascomycota</taxon>
        <taxon>Pezizomycotina</taxon>
        <taxon>Eurotiomycetes</taxon>
        <taxon>Eurotiomycetidae</taxon>
        <taxon>Eurotiales</taxon>
        <taxon>Aspergillaceae</taxon>
        <taxon>Aspergillus</taxon>
        <taxon>Aspergillus subgen. Circumdati</taxon>
    </lineage>
</organism>